<keyword evidence="2" id="KW-0472">Membrane</keyword>
<gene>
    <name evidence="7" type="ORF">HNQ77_002614</name>
</gene>
<feature type="signal peptide" evidence="4">
    <location>
        <begin position="1"/>
        <end position="23"/>
    </location>
</feature>
<dbReference type="InterPro" id="IPR013784">
    <property type="entry name" value="Carb-bd-like_fold"/>
</dbReference>
<dbReference type="AlphaFoldDB" id="A0A841K1Y3"/>
<dbReference type="EMBL" id="JACHEK010000005">
    <property type="protein sequence ID" value="MBB6144658.1"/>
    <property type="molecule type" value="Genomic_DNA"/>
</dbReference>
<dbReference type="Pfam" id="PF25183">
    <property type="entry name" value="OMP_b-brl_4"/>
    <property type="match status" value="1"/>
</dbReference>
<evidence type="ECO:0000259" key="5">
    <source>
        <dbReference type="Pfam" id="PF07715"/>
    </source>
</evidence>
<keyword evidence="4" id="KW-0732">Signal</keyword>
<evidence type="ECO:0000256" key="1">
    <source>
        <dbReference type="ARBA" id="ARBA00004442"/>
    </source>
</evidence>
<keyword evidence="3" id="KW-0998">Cell outer membrane</keyword>
<dbReference type="InterPro" id="IPR037066">
    <property type="entry name" value="Plug_dom_sf"/>
</dbReference>
<keyword evidence="8" id="KW-1185">Reference proteome</keyword>
<organism evidence="7 8">
    <name type="scientific">Silvibacterium bohemicum</name>
    <dbReference type="NCBI Taxonomy" id="1577686"/>
    <lineage>
        <taxon>Bacteria</taxon>
        <taxon>Pseudomonadati</taxon>
        <taxon>Acidobacteriota</taxon>
        <taxon>Terriglobia</taxon>
        <taxon>Terriglobales</taxon>
        <taxon>Acidobacteriaceae</taxon>
        <taxon>Silvibacterium</taxon>
    </lineage>
</organism>
<evidence type="ECO:0000256" key="3">
    <source>
        <dbReference type="ARBA" id="ARBA00023237"/>
    </source>
</evidence>
<dbReference type="GO" id="GO:0030246">
    <property type="term" value="F:carbohydrate binding"/>
    <property type="evidence" value="ECO:0007669"/>
    <property type="project" value="InterPro"/>
</dbReference>
<proteinExistence type="predicted"/>
<dbReference type="RefSeq" id="WP_231581317.1">
    <property type="nucleotide sequence ID" value="NZ_JACHEK010000005.1"/>
</dbReference>
<dbReference type="InterPro" id="IPR057601">
    <property type="entry name" value="Oar-like_b-barrel"/>
</dbReference>
<feature type="domain" description="TonB-dependent transporter Oar-like beta-barrel" evidence="6">
    <location>
        <begin position="247"/>
        <end position="1161"/>
    </location>
</feature>
<name>A0A841K1Y3_9BACT</name>
<evidence type="ECO:0000256" key="2">
    <source>
        <dbReference type="ARBA" id="ARBA00023136"/>
    </source>
</evidence>
<protein>
    <recommendedName>
        <fullName evidence="9">TonB-dependent receptor</fullName>
    </recommendedName>
</protein>
<evidence type="ECO:0000313" key="8">
    <source>
        <dbReference type="Proteomes" id="UP000538666"/>
    </source>
</evidence>
<reference evidence="7 8" key="1">
    <citation type="submission" date="2020-08" db="EMBL/GenBank/DDBJ databases">
        <title>Genomic Encyclopedia of Type Strains, Phase IV (KMG-IV): sequencing the most valuable type-strain genomes for metagenomic binning, comparative biology and taxonomic classification.</title>
        <authorList>
            <person name="Goeker M."/>
        </authorList>
    </citation>
    <scope>NUCLEOTIDE SEQUENCE [LARGE SCALE GENOMIC DNA]</scope>
    <source>
        <strain evidence="7 8">DSM 103733</strain>
    </source>
</reference>
<dbReference type="Proteomes" id="UP000538666">
    <property type="component" value="Unassembled WGS sequence"/>
</dbReference>
<comment type="subcellular location">
    <subcellularLocation>
        <location evidence="1">Cell outer membrane</location>
    </subcellularLocation>
</comment>
<sequence length="1168" mass="125638">MKRFVLTAAMVCLLFLSAAPLFAQFETASVLGYVRDTSGAVVSDATVSLISQETKLSVTVKSNAQGAYEFPDVKVGEYKVTASAGGFDTSSTESFVVTVNAKQRVDVMLKIGSANVTVTVNSAADLLETDSSERGQVIGTREVENLPLNGRAYADLAALVPGVRRNVLENTTDSSRDASFNVNGQRSEFNNFLLDGIDNNAYGTSNQGFSNQAIPPSPDAINEFRVETDNYSAEYGRSAGAVINVSIRSGSNQFHGKAYDYIRNTVFNAEGPFTPPNDPLTGKPLKPILIRNQFGGTFGGPIWKDRTFFFGDYEGTRQLVHAINQATVPTADQSGISALAKTNGGFTFLSGKSTESGAAVPLLNPLTGQKYPNGVIPFNDPSVSSFAKGVLAALPAPNVPGDPFANNYASLPPDTINDDKGDIRVDQTFSAKTTAFIRYSEHQGKIAAPPNIQGPAGGNSNGNVNIFNQQIAGGVTHTFNQNSILDARFAFTRTDGGKFPYGQNMASLMAGIPGLPTDPAVVRSLNVQSVNNYSQFGNQGSNPQFQDPYIFNPKANYTRIVGRSTYKVGYEYQSIFTTIDDFNPVYGQDTYNGGYSFTGASSSVLSGSDSGTKEAVALADFLFGARDTFQLNNFVHVHLNQRMNFMYLQDDVRVNSRLTVNAGLRYELVTPQWESNNLLSNYDPTTQSLIQAKSGSIYDRALVNMPKLDFAPRIGFAYSATPRTVIRAGYGLSYAQFNREGGENLLVYNLPAIVNTNIVQGPQFANPGVLGKQAALAECTATQAAAPYSPADQTPCFRTTAQGYPGGFTSPSNVTAASNLTTQARYIPKNLPTGYVQAYHLTVEQQLGPSTTFDLAYVGSHGVKLETLADLNQSIANPVTATCNAQVNTGCLSLAQRRPIQTFTTIEETLPAGLLHYNALQAKVEHRTGHGLYLLNSFTWSNAIDNAAGHLDTPDNDNSRINLANPKGDIGPSAYNQPLNDILSGVYDLPYGKGRTWGTAAPLWAQEALGGWQLTAINSLSSGLPVNVSYSPNSFQQTSPLLVQRPNQVFGNPVIPKSKRVKINGNQDILALNSAVYSLPGPNQPYGNVGRNSVRFDPFYQLDIGLHKNFAITPEHVNFDFRAEAFNVLNVTNYAFPQSTVGSSSFGVVAAASTFPARVLQFAGKIVF</sequence>
<dbReference type="Pfam" id="PF13620">
    <property type="entry name" value="CarboxypepD_reg"/>
    <property type="match status" value="1"/>
</dbReference>
<accession>A0A841K1Y3</accession>
<evidence type="ECO:0000259" key="6">
    <source>
        <dbReference type="Pfam" id="PF25183"/>
    </source>
</evidence>
<dbReference type="Gene3D" id="2.60.40.1120">
    <property type="entry name" value="Carboxypeptidase-like, regulatory domain"/>
    <property type="match status" value="1"/>
</dbReference>
<evidence type="ECO:0000313" key="7">
    <source>
        <dbReference type="EMBL" id="MBB6144658.1"/>
    </source>
</evidence>
<dbReference type="Gene3D" id="2.170.130.10">
    <property type="entry name" value="TonB-dependent receptor, plug domain"/>
    <property type="match status" value="1"/>
</dbReference>
<dbReference type="SUPFAM" id="SSF49452">
    <property type="entry name" value="Starch-binding domain-like"/>
    <property type="match status" value="1"/>
</dbReference>
<dbReference type="GO" id="GO:0009279">
    <property type="term" value="C:cell outer membrane"/>
    <property type="evidence" value="ECO:0007669"/>
    <property type="project" value="UniProtKB-SubCell"/>
</dbReference>
<dbReference type="SUPFAM" id="SSF56935">
    <property type="entry name" value="Porins"/>
    <property type="match status" value="1"/>
</dbReference>
<dbReference type="InterPro" id="IPR012910">
    <property type="entry name" value="Plug_dom"/>
</dbReference>
<feature type="chain" id="PRO_5032323756" description="TonB-dependent receptor" evidence="4">
    <location>
        <begin position="24"/>
        <end position="1168"/>
    </location>
</feature>
<feature type="domain" description="TonB-dependent receptor plug" evidence="5">
    <location>
        <begin position="136"/>
        <end position="240"/>
    </location>
</feature>
<dbReference type="Gene3D" id="2.40.170.20">
    <property type="entry name" value="TonB-dependent receptor, beta-barrel domain"/>
    <property type="match status" value="1"/>
</dbReference>
<evidence type="ECO:0008006" key="9">
    <source>
        <dbReference type="Google" id="ProtNLM"/>
    </source>
</evidence>
<comment type="caution">
    <text evidence="7">The sequence shown here is derived from an EMBL/GenBank/DDBJ whole genome shotgun (WGS) entry which is preliminary data.</text>
</comment>
<dbReference type="InterPro" id="IPR036942">
    <property type="entry name" value="Beta-barrel_TonB_sf"/>
</dbReference>
<evidence type="ECO:0000256" key="4">
    <source>
        <dbReference type="SAM" id="SignalP"/>
    </source>
</evidence>
<dbReference type="Pfam" id="PF07715">
    <property type="entry name" value="Plug"/>
    <property type="match status" value="1"/>
</dbReference>